<protein>
    <recommendedName>
        <fullName evidence="3">Core-binding (CB) domain-containing protein</fullName>
    </recommendedName>
</protein>
<reference evidence="1 2" key="1">
    <citation type="submission" date="2016-12" db="EMBL/GenBank/DDBJ databases">
        <title>Amycolatopsis keratiniphila subsp. keratiniphila genome sequencing and assembly.</title>
        <authorList>
            <person name="Mayilraj S."/>
            <person name="Kaur N."/>
        </authorList>
    </citation>
    <scope>NUCLEOTIDE SEQUENCE [LARGE SCALE GENOMIC DNA]</scope>
    <source>
        <strain evidence="1 2">DSM 44409</strain>
    </source>
</reference>
<dbReference type="Proteomes" id="UP000076660">
    <property type="component" value="Unassembled WGS sequence"/>
</dbReference>
<evidence type="ECO:0000313" key="2">
    <source>
        <dbReference type="Proteomes" id="UP000076660"/>
    </source>
</evidence>
<sequence>MVTVVAEDGEKLGKVDFHTALGPQELRQEAVTAFARLCSSTGTWVRYATCEKYGNYLKRFLSFLSGLAVPPARVAEITPGIWSQWLLSGTMKEAEGHSVIRRILAKTDALPPDTRAAAEVRSRQRKASKQVEAYTLPEFKLIRSTARRTADRIERRIAAGLTLLARYRAGEFAAGSDESNVGELLDQLALTGDLDRDDDGTLTKPVQRACLKIPGGYASILKMLFPCGLEIGALAALLACEEGWNLSVVDLMDVPDFRPDGGIGDVAIHRAATLKHRRPPGRKHASNSLVDLGDGSAGHALRQVVTITAEARACMQRLGTPTSRLLVGHRAQRLGPDRSAWLIGASKSSIDGWNATLALESPHGGRLDVAAARLRRTHQALFSGPRQNTQRTHEDVYLLRNATVRAESADVIAAGLQGAVDHAATMVKMRLLKASPTPDPEELTELSEQAGMPLERVRELVKGDLDTATGACLDFEHSPFTPAGPCSASFLLCFGCDNGLATSRHLPRIIYLHDALSALRTAVDPQIWSTDWAGHYSRISDLLTSNTTDSERAALRGRLTDRDRALIDQVLDRRLDA</sequence>
<proteinExistence type="predicted"/>
<evidence type="ECO:0000313" key="1">
    <source>
        <dbReference type="EMBL" id="ONF72341.1"/>
    </source>
</evidence>
<name>A0A1W2LZM0_9PSEU</name>
<dbReference type="EMBL" id="LQMT02000010">
    <property type="protein sequence ID" value="ONF72341.1"/>
    <property type="molecule type" value="Genomic_DNA"/>
</dbReference>
<dbReference type="AlphaFoldDB" id="A0A1W2LZM0"/>
<gene>
    <name evidence="1" type="ORF">AVR91_0208965</name>
</gene>
<accession>A0A1W2LZM0</accession>
<evidence type="ECO:0008006" key="3">
    <source>
        <dbReference type="Google" id="ProtNLM"/>
    </source>
</evidence>
<comment type="caution">
    <text evidence="1">The sequence shown here is derived from an EMBL/GenBank/DDBJ whole genome shotgun (WGS) entry which is preliminary data.</text>
</comment>
<organism evidence="1 2">
    <name type="scientific">Amycolatopsis keratiniphila subsp. keratiniphila</name>
    <dbReference type="NCBI Taxonomy" id="227715"/>
    <lineage>
        <taxon>Bacteria</taxon>
        <taxon>Bacillati</taxon>
        <taxon>Actinomycetota</taxon>
        <taxon>Actinomycetes</taxon>
        <taxon>Pseudonocardiales</taxon>
        <taxon>Pseudonocardiaceae</taxon>
        <taxon>Amycolatopsis</taxon>
        <taxon>Amycolatopsis japonica group</taxon>
    </lineage>
</organism>